<feature type="compositionally biased region" description="Low complexity" evidence="1">
    <location>
        <begin position="147"/>
        <end position="162"/>
    </location>
</feature>
<accession>A0A8H7KLA0</accession>
<dbReference type="EMBL" id="JABXXO010000001">
    <property type="protein sequence ID" value="KAF7784808.1"/>
    <property type="molecule type" value="Genomic_DNA"/>
</dbReference>
<evidence type="ECO:0000313" key="2">
    <source>
        <dbReference type="EMBL" id="KAF7784808.1"/>
    </source>
</evidence>
<dbReference type="Proteomes" id="UP000629468">
    <property type="component" value="Unassembled WGS sequence"/>
</dbReference>
<protein>
    <submittedName>
        <fullName evidence="2">Uncharacterized protein</fullName>
    </submittedName>
</protein>
<feature type="region of interest" description="Disordered" evidence="1">
    <location>
        <begin position="145"/>
        <end position="167"/>
    </location>
</feature>
<name>A0A8H7KLA0_AGABI</name>
<dbReference type="AlphaFoldDB" id="A0A8H7KLA0"/>
<proteinExistence type="predicted"/>
<evidence type="ECO:0000256" key="1">
    <source>
        <dbReference type="SAM" id="MobiDB-lite"/>
    </source>
</evidence>
<evidence type="ECO:0000313" key="3">
    <source>
        <dbReference type="Proteomes" id="UP000629468"/>
    </source>
</evidence>
<organism evidence="2 3">
    <name type="scientific">Agaricus bisporus var. burnettii</name>
    <dbReference type="NCBI Taxonomy" id="192524"/>
    <lineage>
        <taxon>Eukaryota</taxon>
        <taxon>Fungi</taxon>
        <taxon>Dikarya</taxon>
        <taxon>Basidiomycota</taxon>
        <taxon>Agaricomycotina</taxon>
        <taxon>Agaricomycetes</taxon>
        <taxon>Agaricomycetidae</taxon>
        <taxon>Agaricales</taxon>
        <taxon>Agaricineae</taxon>
        <taxon>Agaricaceae</taxon>
        <taxon>Agaricus</taxon>
    </lineage>
</organism>
<gene>
    <name evidence="2" type="ORF">Agabi119p4_973</name>
</gene>
<sequence>MLSDSGFARVVYTLRIADARCFSVARNTRVAYKPTHHAKKRSLMLGLSVDTDKATKLPVSHVSVKPYPQVVQTYSPVIESTTCITTIRINGPTAHDLLNLNASLVEYIARVDQSTLDDERLMYPSTADCDLPVVWRPKPDVPSDVASLRSSTSGSSCTSVSSYGLMTPDDRVEQTRGQYKRKSTDMVDGFTLVDKRPKYGRKGWIETFRRQETQL</sequence>
<comment type="caution">
    <text evidence="2">The sequence shown here is derived from an EMBL/GenBank/DDBJ whole genome shotgun (WGS) entry which is preliminary data.</text>
</comment>
<reference evidence="2 3" key="1">
    <citation type="journal article" name="Sci. Rep.">
        <title>Telomere-to-telomere assembled and centromere annotated genomes of the two main subspecies of the button mushroom Agaricus bisporus reveal especially polymorphic chromosome ends.</title>
        <authorList>
            <person name="Sonnenberg A.S.M."/>
            <person name="Sedaghat-Telgerd N."/>
            <person name="Lavrijssen B."/>
            <person name="Ohm R.A."/>
            <person name="Hendrickx P.M."/>
            <person name="Scholtmeijer K."/>
            <person name="Baars J.J.P."/>
            <person name="van Peer A."/>
        </authorList>
    </citation>
    <scope>NUCLEOTIDE SEQUENCE [LARGE SCALE GENOMIC DNA]</scope>
    <source>
        <strain evidence="2 3">H119_p4</strain>
    </source>
</reference>